<gene>
    <name evidence="1" type="ORF">ACFO3O_19405</name>
</gene>
<dbReference type="Proteomes" id="UP001596043">
    <property type="component" value="Unassembled WGS sequence"/>
</dbReference>
<accession>A0ABV9I307</accession>
<proteinExistence type="predicted"/>
<sequence>MAVRKKWAIPMDSYSKMIVWFLDGNIKTFYSLDWATSHSHSKERAIGLQRFHNKITEFSPRAKKIKIYDLASGRMIAHYESGQMLITLY</sequence>
<keyword evidence="2" id="KW-1185">Reference proteome</keyword>
<evidence type="ECO:0000313" key="1">
    <source>
        <dbReference type="EMBL" id="MFC4636085.1"/>
    </source>
</evidence>
<reference evidence="2" key="1">
    <citation type="journal article" date="2019" name="Int. J. Syst. Evol. Microbiol.">
        <title>The Global Catalogue of Microorganisms (GCM) 10K type strain sequencing project: providing services to taxonomists for standard genome sequencing and annotation.</title>
        <authorList>
            <consortium name="The Broad Institute Genomics Platform"/>
            <consortium name="The Broad Institute Genome Sequencing Center for Infectious Disease"/>
            <person name="Wu L."/>
            <person name="Ma J."/>
        </authorList>
    </citation>
    <scope>NUCLEOTIDE SEQUENCE [LARGE SCALE GENOMIC DNA]</scope>
    <source>
        <strain evidence="2">YJ-61-S</strain>
    </source>
</reference>
<comment type="caution">
    <text evidence="1">The sequence shown here is derived from an EMBL/GenBank/DDBJ whole genome shotgun (WGS) entry which is preliminary data.</text>
</comment>
<evidence type="ECO:0000313" key="2">
    <source>
        <dbReference type="Proteomes" id="UP001596043"/>
    </source>
</evidence>
<protein>
    <submittedName>
        <fullName evidence="1">Uncharacterized protein</fullName>
    </submittedName>
</protein>
<dbReference type="EMBL" id="JBHSFV010000014">
    <property type="protein sequence ID" value="MFC4636085.1"/>
    <property type="molecule type" value="Genomic_DNA"/>
</dbReference>
<organism evidence="1 2">
    <name type="scientific">Dokdonia ponticola</name>
    <dbReference type="NCBI Taxonomy" id="2041041"/>
    <lineage>
        <taxon>Bacteria</taxon>
        <taxon>Pseudomonadati</taxon>
        <taxon>Bacteroidota</taxon>
        <taxon>Flavobacteriia</taxon>
        <taxon>Flavobacteriales</taxon>
        <taxon>Flavobacteriaceae</taxon>
        <taxon>Dokdonia</taxon>
    </lineage>
</organism>
<dbReference type="RefSeq" id="WP_379981936.1">
    <property type="nucleotide sequence ID" value="NZ_JBHSFV010000014.1"/>
</dbReference>
<name>A0ABV9I307_9FLAO</name>